<dbReference type="NCBIfam" id="TIGR01764">
    <property type="entry name" value="excise"/>
    <property type="match status" value="1"/>
</dbReference>
<proteinExistence type="predicted"/>
<feature type="domain" description="Helix-turn-helix" evidence="1">
    <location>
        <begin position="22"/>
        <end position="71"/>
    </location>
</feature>
<dbReference type="EMBL" id="FQVO01000011">
    <property type="protein sequence ID" value="SHF23232.1"/>
    <property type="molecule type" value="Genomic_DNA"/>
</dbReference>
<evidence type="ECO:0000313" key="3">
    <source>
        <dbReference type="Proteomes" id="UP000184236"/>
    </source>
</evidence>
<accession>A0A1M4ZZT4</accession>
<sequence>MTKDTLDKEYSMLPTFVGKNILSLREAAQYLDLSESSIYKLTSESKISFSKPNGGKLYFQKTHLDNWMLQNESKSIDSIAEIILNNLKVRKDV</sequence>
<dbReference type="InterPro" id="IPR010093">
    <property type="entry name" value="SinI_DNA-bd"/>
</dbReference>
<dbReference type="RefSeq" id="WP_072885502.1">
    <property type="nucleotide sequence ID" value="NZ_FQVO01000011.1"/>
</dbReference>
<gene>
    <name evidence="2" type="ORF">SAMN05444408_11194</name>
</gene>
<protein>
    <submittedName>
        <fullName evidence="2">DNA binding domain-containing protein, excisionase family</fullName>
    </submittedName>
</protein>
<dbReference type="Pfam" id="PF12728">
    <property type="entry name" value="HTH_17"/>
    <property type="match status" value="1"/>
</dbReference>
<dbReference type="GO" id="GO:0003677">
    <property type="term" value="F:DNA binding"/>
    <property type="evidence" value="ECO:0007669"/>
    <property type="project" value="InterPro"/>
</dbReference>
<dbReference type="InterPro" id="IPR041657">
    <property type="entry name" value="HTH_17"/>
</dbReference>
<dbReference type="Proteomes" id="UP000184236">
    <property type="component" value="Unassembled WGS sequence"/>
</dbReference>
<organism evidence="2 3">
    <name type="scientific">Chryseobacterium takakiae</name>
    <dbReference type="NCBI Taxonomy" id="1302685"/>
    <lineage>
        <taxon>Bacteria</taxon>
        <taxon>Pseudomonadati</taxon>
        <taxon>Bacteroidota</taxon>
        <taxon>Flavobacteriia</taxon>
        <taxon>Flavobacteriales</taxon>
        <taxon>Weeksellaceae</taxon>
        <taxon>Chryseobacterium group</taxon>
        <taxon>Chryseobacterium</taxon>
    </lineage>
</organism>
<dbReference type="OrthoDB" id="597977at2"/>
<reference evidence="3" key="1">
    <citation type="submission" date="2016-11" db="EMBL/GenBank/DDBJ databases">
        <authorList>
            <person name="Varghese N."/>
            <person name="Submissions S."/>
        </authorList>
    </citation>
    <scope>NUCLEOTIDE SEQUENCE [LARGE SCALE GENOMIC DNA]</scope>
    <source>
        <strain evidence="3">DSM 26898</strain>
    </source>
</reference>
<evidence type="ECO:0000313" key="2">
    <source>
        <dbReference type="EMBL" id="SHF23232.1"/>
    </source>
</evidence>
<keyword evidence="3" id="KW-1185">Reference proteome</keyword>
<name>A0A1M4ZZT4_9FLAO</name>
<evidence type="ECO:0000259" key="1">
    <source>
        <dbReference type="Pfam" id="PF12728"/>
    </source>
</evidence>
<dbReference type="STRING" id="1302685.SAMN05444408_11194"/>
<dbReference type="AlphaFoldDB" id="A0A1M4ZZT4"/>